<name>A0A317T5X3_9CHLB</name>
<reference evidence="3" key="1">
    <citation type="submission" date="2017-10" db="EMBL/GenBank/DDBJ databases">
        <authorList>
            <person name="Gaisin V.A."/>
            <person name="Rysina M.S."/>
            <person name="Grouzdev D.S."/>
        </authorList>
    </citation>
    <scope>NUCLEOTIDE SEQUENCE [LARGE SCALE GENOMIC DNA]</scope>
    <source>
        <strain evidence="3">V1</strain>
    </source>
</reference>
<evidence type="ECO:0000313" key="2">
    <source>
        <dbReference type="EMBL" id="PWW81107.1"/>
    </source>
</evidence>
<comment type="caution">
    <text evidence="2">The sequence shown here is derived from an EMBL/GenBank/DDBJ whole genome shotgun (WGS) entry which is preliminary data.</text>
</comment>
<feature type="compositionally biased region" description="Basic and acidic residues" evidence="1">
    <location>
        <begin position="90"/>
        <end position="99"/>
    </location>
</feature>
<dbReference type="EMBL" id="PDNZ01000010">
    <property type="protein sequence ID" value="PWW81107.1"/>
    <property type="molecule type" value="Genomic_DNA"/>
</dbReference>
<dbReference type="Proteomes" id="UP000246278">
    <property type="component" value="Unassembled WGS sequence"/>
</dbReference>
<sequence length="99" mass="11595">MLASKKTNISEKNALSPPFPHAMLDIYYNFQKNLPPLSSGKSIDHHQYQLVMENKEKKSSHGQENNIPKNLGQKSLRQNRPFKRPNCRNRFSDCRNTRR</sequence>
<dbReference type="AlphaFoldDB" id="A0A317T5X3"/>
<accession>A0A317T5X3</accession>
<feature type="compositionally biased region" description="Polar residues" evidence="1">
    <location>
        <begin position="62"/>
        <end position="78"/>
    </location>
</feature>
<evidence type="ECO:0000313" key="3">
    <source>
        <dbReference type="Proteomes" id="UP000246278"/>
    </source>
</evidence>
<proteinExistence type="predicted"/>
<keyword evidence="3" id="KW-1185">Reference proteome</keyword>
<protein>
    <submittedName>
        <fullName evidence="2">Uncharacterized protein</fullName>
    </submittedName>
</protein>
<feature type="region of interest" description="Disordered" evidence="1">
    <location>
        <begin position="54"/>
        <end position="99"/>
    </location>
</feature>
<gene>
    <name evidence="2" type="ORF">CR164_12050</name>
</gene>
<organism evidence="2 3">
    <name type="scientific">Prosthecochloris marina</name>
    <dbReference type="NCBI Taxonomy" id="2017681"/>
    <lineage>
        <taxon>Bacteria</taxon>
        <taxon>Pseudomonadati</taxon>
        <taxon>Chlorobiota</taxon>
        <taxon>Chlorobiia</taxon>
        <taxon>Chlorobiales</taxon>
        <taxon>Chlorobiaceae</taxon>
        <taxon>Prosthecochloris</taxon>
    </lineage>
</organism>
<evidence type="ECO:0000256" key="1">
    <source>
        <dbReference type="SAM" id="MobiDB-lite"/>
    </source>
</evidence>